<protein>
    <submittedName>
        <fullName evidence="1">Uncharacterized protein</fullName>
    </submittedName>
</protein>
<dbReference type="RefSeq" id="WP_184976146.1">
    <property type="nucleotide sequence ID" value="NZ_JACHIN010000030.1"/>
</dbReference>
<evidence type="ECO:0000313" key="1">
    <source>
        <dbReference type="EMBL" id="MBB5085052.1"/>
    </source>
</evidence>
<dbReference type="Proteomes" id="UP000568380">
    <property type="component" value="Unassembled WGS sequence"/>
</dbReference>
<dbReference type="AlphaFoldDB" id="A0A7W8AEX0"/>
<organism evidence="1 2">
    <name type="scientific">Nonomuraea endophytica</name>
    <dbReference type="NCBI Taxonomy" id="714136"/>
    <lineage>
        <taxon>Bacteria</taxon>
        <taxon>Bacillati</taxon>
        <taxon>Actinomycetota</taxon>
        <taxon>Actinomycetes</taxon>
        <taxon>Streptosporangiales</taxon>
        <taxon>Streptosporangiaceae</taxon>
        <taxon>Nonomuraea</taxon>
    </lineage>
</organism>
<evidence type="ECO:0000313" key="2">
    <source>
        <dbReference type="Proteomes" id="UP000568380"/>
    </source>
</evidence>
<gene>
    <name evidence="1" type="ORF">HNR40_010565</name>
</gene>
<proteinExistence type="predicted"/>
<dbReference type="EMBL" id="JACHIN010000030">
    <property type="protein sequence ID" value="MBB5085052.1"/>
    <property type="molecule type" value="Genomic_DNA"/>
</dbReference>
<keyword evidence="2" id="KW-1185">Reference proteome</keyword>
<name>A0A7W8AEX0_9ACTN</name>
<accession>A0A7W8AEX0</accession>
<comment type="caution">
    <text evidence="1">The sequence shown here is derived from an EMBL/GenBank/DDBJ whole genome shotgun (WGS) entry which is preliminary data.</text>
</comment>
<reference evidence="1 2" key="1">
    <citation type="submission" date="2020-08" db="EMBL/GenBank/DDBJ databases">
        <title>Genomic Encyclopedia of Type Strains, Phase IV (KMG-IV): sequencing the most valuable type-strain genomes for metagenomic binning, comparative biology and taxonomic classification.</title>
        <authorList>
            <person name="Goeker M."/>
        </authorList>
    </citation>
    <scope>NUCLEOTIDE SEQUENCE [LARGE SCALE GENOMIC DNA]</scope>
    <source>
        <strain evidence="1 2">DSM 45385</strain>
    </source>
</reference>
<sequence length="226" mass="24115">MSTSPTSLPGVHHDLVASYTALTALTKHLAQAAGLPAVMLVADPDQPSGVAVERTDEDSPIPILTVGEHLLHGDADTPVGRIAAGTLAYALVSHEWQPTAWQRWTGRLTMVAFTVTIAGLLIALTSGSVRTLLLGSLAWSVGALADLALQRRGEYGIDRAAVRLLEQAGLNGFDCMHAMLVDLSERESAFYQRLGWIFSTVPPAAARVRALAVPSRYAPDRDGSRR</sequence>